<evidence type="ECO:0000313" key="8">
    <source>
        <dbReference type="Proteomes" id="UP000579153"/>
    </source>
</evidence>
<evidence type="ECO:0000259" key="6">
    <source>
        <dbReference type="PROSITE" id="PS51736"/>
    </source>
</evidence>
<dbReference type="AlphaFoldDB" id="A0A7W9LGX0"/>
<keyword evidence="3" id="KW-0233">DNA recombination</keyword>
<evidence type="ECO:0000313" key="7">
    <source>
        <dbReference type="EMBL" id="MBB5783401.1"/>
    </source>
</evidence>
<protein>
    <recommendedName>
        <fullName evidence="6">Resolvase/invertase-type recombinase catalytic domain-containing protein</fullName>
    </recommendedName>
</protein>
<dbReference type="GO" id="GO:0003677">
    <property type="term" value="F:DNA binding"/>
    <property type="evidence" value="ECO:0007669"/>
    <property type="project" value="UniProtKB-KW"/>
</dbReference>
<dbReference type="Pfam" id="PF00239">
    <property type="entry name" value="Resolvase"/>
    <property type="match status" value="1"/>
</dbReference>
<keyword evidence="1" id="KW-0229">DNA integration</keyword>
<keyword evidence="2" id="KW-0238">DNA-binding</keyword>
<dbReference type="SUPFAM" id="SSF53041">
    <property type="entry name" value="Resolvase-like"/>
    <property type="match status" value="1"/>
</dbReference>
<name>A0A7W9LGX0_9ACTN</name>
<dbReference type="PROSITE" id="PS00397">
    <property type="entry name" value="RECOMBINASES_1"/>
    <property type="match status" value="1"/>
</dbReference>
<dbReference type="InterPro" id="IPR006119">
    <property type="entry name" value="Resolv_N"/>
</dbReference>
<gene>
    <name evidence="7" type="ORF">HD596_010157</name>
</gene>
<dbReference type="GO" id="GO:0000150">
    <property type="term" value="F:DNA strand exchange activity"/>
    <property type="evidence" value="ECO:0007669"/>
    <property type="project" value="InterPro"/>
</dbReference>
<proteinExistence type="predicted"/>
<organism evidence="7 8">
    <name type="scientific">Nonomuraea jabiensis</name>
    <dbReference type="NCBI Taxonomy" id="882448"/>
    <lineage>
        <taxon>Bacteria</taxon>
        <taxon>Bacillati</taxon>
        <taxon>Actinomycetota</taxon>
        <taxon>Actinomycetes</taxon>
        <taxon>Streptosporangiales</taxon>
        <taxon>Streptosporangiaceae</taxon>
        <taxon>Nonomuraea</taxon>
    </lineage>
</organism>
<evidence type="ECO:0000256" key="1">
    <source>
        <dbReference type="ARBA" id="ARBA00022908"/>
    </source>
</evidence>
<feature type="domain" description="Resolvase/invertase-type recombinase catalytic" evidence="6">
    <location>
        <begin position="28"/>
        <end position="62"/>
    </location>
</feature>
<dbReference type="RefSeq" id="WP_246555421.1">
    <property type="nucleotide sequence ID" value="NZ_JACHMB010000001.1"/>
</dbReference>
<feature type="active site" description="O-(5'-phospho-DNA)-serine intermediate" evidence="4 5">
    <location>
        <position position="36"/>
    </location>
</feature>
<evidence type="ECO:0000256" key="3">
    <source>
        <dbReference type="ARBA" id="ARBA00023172"/>
    </source>
</evidence>
<keyword evidence="8" id="KW-1185">Reference proteome</keyword>
<dbReference type="GO" id="GO:0015074">
    <property type="term" value="P:DNA integration"/>
    <property type="evidence" value="ECO:0007669"/>
    <property type="project" value="UniProtKB-KW"/>
</dbReference>
<reference evidence="7 8" key="1">
    <citation type="submission" date="2020-08" db="EMBL/GenBank/DDBJ databases">
        <title>Sequencing the genomes of 1000 actinobacteria strains.</title>
        <authorList>
            <person name="Klenk H.-P."/>
        </authorList>
    </citation>
    <scope>NUCLEOTIDE SEQUENCE [LARGE SCALE GENOMIC DNA]</scope>
    <source>
        <strain evidence="7 8">DSM 45507</strain>
    </source>
</reference>
<accession>A0A7W9LGX0</accession>
<evidence type="ECO:0000256" key="4">
    <source>
        <dbReference type="PIRSR" id="PIRSR606118-50"/>
    </source>
</evidence>
<dbReference type="PROSITE" id="PS51736">
    <property type="entry name" value="RECOMBINASES_3"/>
    <property type="match status" value="1"/>
</dbReference>
<dbReference type="Gene3D" id="3.40.50.1390">
    <property type="entry name" value="Resolvase, N-terminal catalytic domain"/>
    <property type="match status" value="1"/>
</dbReference>
<dbReference type="EMBL" id="JACHMB010000001">
    <property type="protein sequence ID" value="MBB5783401.1"/>
    <property type="molecule type" value="Genomic_DNA"/>
</dbReference>
<sequence length="62" mass="7229">MWDWRARPTPRICPPTRWPPFPAHRSEIRNGYARVSTAGQNLERQLDALKAAGRRRAFADKK</sequence>
<dbReference type="InterPro" id="IPR036162">
    <property type="entry name" value="Resolvase-like_N_sf"/>
</dbReference>
<dbReference type="Proteomes" id="UP000579153">
    <property type="component" value="Unassembled WGS sequence"/>
</dbReference>
<evidence type="ECO:0000256" key="5">
    <source>
        <dbReference type="PROSITE-ProRule" id="PRU10137"/>
    </source>
</evidence>
<dbReference type="InterPro" id="IPR006118">
    <property type="entry name" value="Recombinase_CS"/>
</dbReference>
<evidence type="ECO:0000256" key="2">
    <source>
        <dbReference type="ARBA" id="ARBA00023125"/>
    </source>
</evidence>
<comment type="caution">
    <text evidence="7">The sequence shown here is derived from an EMBL/GenBank/DDBJ whole genome shotgun (WGS) entry which is preliminary data.</text>
</comment>